<dbReference type="Proteomes" id="UP001237152">
    <property type="component" value="Segment"/>
</dbReference>
<organism evidence="2 3">
    <name type="scientific">Pandoravirus celtis</name>
    <dbReference type="NCBI Taxonomy" id="2568002"/>
    <lineage>
        <taxon>Viruses</taxon>
        <taxon>Pandoravirus</taxon>
    </lineage>
</organism>
<feature type="compositionally biased region" description="Basic residues" evidence="1">
    <location>
        <begin position="1"/>
        <end position="16"/>
    </location>
</feature>
<accession>A0A4D6EFN1</accession>
<sequence>MATTLKRHSTIGKRRRAPYDPNTHAMHGSDSDHDDNDYYDDHYDDHHDSDYNDHGDKDDHDDDDDDDPFLGWVPRGVFEPLRKRPRLARSAGAPCRLIDVVQYERAQKEDARAGKDFLWDRLPSELLDVLLNGPHGVAPTSRALARLVCRRWRDVISTPSPTDERRLAAAAPDTVKDRGAWARGRCIAASTLSSWARTSSCPPSLDAALARVRLVCTSVTSVDVAVAVALSKRHDAVTAAITIVGGPSHLLDPNDDDGDGGGMAPDRVSIYARRPYTVMSTCHMLAERVASAAGRRGLGASDVAVALARGGSLPSVLACIDAATARDRAETALALAGVAIARRYAQRWSPGHAVDDIVRRVWEASARHGAVRTASLLGSALDRWAVCTAVGPDPRPQPVCHVDDDANKLGAVDDDPYNSSSNSNDSDNDANDSTTVPDARHILGDWAWDLVATWGRTPAADWFCAVAARGHVALLDIARRHEWTYDGPTTAMSALCSGHVNVCALLARWHAEDNDGEFGPLPCEVAVRLLLYAVGRGRCSEVDLVRGLAWLASAAPPSDVPIGAIGQALAPWPTSPHAAAIVDTWPDAVVRSGHLCGALAAYVQAGRWGDADRLVLVAMSTTVTGSPYCPCFALWEPWATRLAESVAYDRPNQDGGTAAVEALATLCALALRAGVLDASAAPPAVQDILRDTNAFSPLGHYMDARSTTIWIDAVRPSPLPLPLALSVRALTVDDPRDEIRSRAASLVRWLIEGGLCPDLLCTQAKVGAIAADFVSV</sequence>
<protein>
    <submittedName>
        <fullName evidence="2">F-box domain containing protein</fullName>
    </submittedName>
</protein>
<feature type="region of interest" description="Disordered" evidence="1">
    <location>
        <begin position="1"/>
        <end position="66"/>
    </location>
</feature>
<dbReference type="EMBL" id="MK174290">
    <property type="protein sequence ID" value="QBZ80675.1"/>
    <property type="molecule type" value="Genomic_DNA"/>
</dbReference>
<evidence type="ECO:0000313" key="3">
    <source>
        <dbReference type="Proteomes" id="UP001237152"/>
    </source>
</evidence>
<evidence type="ECO:0000256" key="1">
    <source>
        <dbReference type="SAM" id="MobiDB-lite"/>
    </source>
</evidence>
<proteinExistence type="predicted"/>
<reference evidence="2" key="1">
    <citation type="journal article" date="2019" name="Front. Microbiol.">
        <title>Pandoravirus Celtis Illustrates the Microevolution Processes at Work in the Giant Pandoraviridae Genomes.</title>
        <authorList>
            <person name="Legendre M."/>
            <person name="Alempic J.M."/>
            <person name="Philippe N."/>
            <person name="Lartigue A."/>
            <person name="Jeudy S."/>
            <person name="Poirot O."/>
            <person name="Ta N.T."/>
            <person name="Nin S."/>
            <person name="Coute Y."/>
            <person name="Abergel C."/>
            <person name="Claverie J.M."/>
        </authorList>
    </citation>
    <scope>NUCLEOTIDE SEQUENCE</scope>
</reference>
<feature type="compositionally biased region" description="Basic and acidic residues" evidence="1">
    <location>
        <begin position="39"/>
        <end position="58"/>
    </location>
</feature>
<gene>
    <name evidence="2" type="ORF">pclt_cds_77</name>
</gene>
<feature type="region of interest" description="Disordered" evidence="1">
    <location>
        <begin position="411"/>
        <end position="436"/>
    </location>
</feature>
<name>A0A4D6EFN1_9VIRU</name>
<evidence type="ECO:0000313" key="2">
    <source>
        <dbReference type="EMBL" id="QBZ80675.1"/>
    </source>
</evidence>